<keyword evidence="4" id="KW-0472">Membrane</keyword>
<comment type="caution">
    <text evidence="6">The sequence shown here is derived from an EMBL/GenBank/DDBJ whole genome shotgun (WGS) entry which is preliminary data.</text>
</comment>
<evidence type="ECO:0000256" key="3">
    <source>
        <dbReference type="ARBA" id="ARBA00023163"/>
    </source>
</evidence>
<keyword evidence="4" id="KW-1133">Transmembrane helix</keyword>
<dbReference type="SMART" id="SM00342">
    <property type="entry name" value="HTH_ARAC"/>
    <property type="match status" value="1"/>
</dbReference>
<keyword evidence="7" id="KW-1185">Reference proteome</keyword>
<name>A0ABW5PL92_9BACL</name>
<sequence length="756" mass="85959">MFAVLPKNPFKKRTLYYKILFYITVIVSVSVLIVSALQYSYARDNSIKQINDYSTESLRQVSYSAKLLTDTARNMLSQLMLDADVFALINDTTPDEKEIVTGIQKLDTFKNSLDFIQSIYVYNRNNSTFYSSLSSQSLQPEKEFFDTELVSMLKHPDNIKKSIPISRKILLPNVPQDERNYIDIFTFIYVDKGSNGEVDSAIVINISELWLREVIQVINSEKLGEIVVVNHTGKVISSNLTYSQVKEVERSAGLKQILRSGEPSGDLTAAIGENKYLLNYVSLDNVQWKLIRITQYQEFTKQLHQQLVKTIIFSLLIMLTGAVLSLFLGRMVYRPVDSVLSHLENQLFQSKSDRFELKHTLLRKLLLSEELDEKKLESQLQKFGTPFSIETEVVLVLFQIDNFQEFCNKYNSGDRKLMKYALLNIASEIMSSLYPNEPVELEPNQLALILEVDHNTETLSTEAFKAAIADIQQSVENYLHLTLTTVVSNSGSLFFEAGKLYQQAIERSYYKFDSGKTSIIFCDEMELKSAQEYAFPQESCKIMVDNLMLGRYEDSLQIFKEIIESTRGFSLSTIQTVLSKLIIHISDAVEQINKNAGISLSVHLNTFITHVTSAETIADVYSEYEHLLEKIQTLSADKKSGKHEELITTVNLLIQNGHEDVNLCLGSIAESLGMSSLYLGRIYKKHTSKSVSDTINEVRLKKAMDLLKETTLPISKIVASSGFANDKYFFTIFKKLNGITPTEYRSNARKLPDHSM</sequence>
<protein>
    <submittedName>
        <fullName evidence="6">AraC family transcriptional regulator</fullName>
    </submittedName>
</protein>
<feature type="domain" description="HTH araC/xylS-type" evidence="5">
    <location>
        <begin position="648"/>
        <end position="747"/>
    </location>
</feature>
<keyword evidence="2" id="KW-0238">DNA-binding</keyword>
<dbReference type="PANTHER" id="PTHR43280">
    <property type="entry name" value="ARAC-FAMILY TRANSCRIPTIONAL REGULATOR"/>
    <property type="match status" value="1"/>
</dbReference>
<dbReference type="PROSITE" id="PS01124">
    <property type="entry name" value="HTH_ARAC_FAMILY_2"/>
    <property type="match status" value="1"/>
</dbReference>
<dbReference type="SUPFAM" id="SSF46689">
    <property type="entry name" value="Homeodomain-like"/>
    <property type="match status" value="1"/>
</dbReference>
<evidence type="ECO:0000259" key="5">
    <source>
        <dbReference type="PROSITE" id="PS01124"/>
    </source>
</evidence>
<reference evidence="7" key="1">
    <citation type="journal article" date="2019" name="Int. J. Syst. Evol. Microbiol.">
        <title>The Global Catalogue of Microorganisms (GCM) 10K type strain sequencing project: providing services to taxonomists for standard genome sequencing and annotation.</title>
        <authorList>
            <consortium name="The Broad Institute Genomics Platform"/>
            <consortium name="The Broad Institute Genome Sequencing Center for Infectious Disease"/>
            <person name="Wu L."/>
            <person name="Ma J."/>
        </authorList>
    </citation>
    <scope>NUCLEOTIDE SEQUENCE [LARGE SCALE GENOMIC DNA]</scope>
    <source>
        <strain evidence="7">KCTC 3950</strain>
    </source>
</reference>
<proteinExistence type="predicted"/>
<feature type="transmembrane region" description="Helical" evidence="4">
    <location>
        <begin position="311"/>
        <end position="333"/>
    </location>
</feature>
<keyword evidence="4" id="KW-0812">Transmembrane</keyword>
<evidence type="ECO:0000256" key="1">
    <source>
        <dbReference type="ARBA" id="ARBA00023015"/>
    </source>
</evidence>
<evidence type="ECO:0000313" key="7">
    <source>
        <dbReference type="Proteomes" id="UP001597541"/>
    </source>
</evidence>
<dbReference type="Proteomes" id="UP001597541">
    <property type="component" value="Unassembled WGS sequence"/>
</dbReference>
<evidence type="ECO:0000256" key="4">
    <source>
        <dbReference type="SAM" id="Phobius"/>
    </source>
</evidence>
<dbReference type="Gene3D" id="1.10.10.60">
    <property type="entry name" value="Homeodomain-like"/>
    <property type="match status" value="2"/>
</dbReference>
<dbReference type="RefSeq" id="WP_377607069.1">
    <property type="nucleotide sequence ID" value="NZ_JBHUME010000019.1"/>
</dbReference>
<dbReference type="InterPro" id="IPR018060">
    <property type="entry name" value="HTH_AraC"/>
</dbReference>
<evidence type="ECO:0000256" key="2">
    <source>
        <dbReference type="ARBA" id="ARBA00023125"/>
    </source>
</evidence>
<feature type="transmembrane region" description="Helical" evidence="4">
    <location>
        <begin position="20"/>
        <end position="41"/>
    </location>
</feature>
<dbReference type="Pfam" id="PF12833">
    <property type="entry name" value="HTH_18"/>
    <property type="match status" value="1"/>
</dbReference>
<evidence type="ECO:0000313" key="6">
    <source>
        <dbReference type="EMBL" id="MFD2615304.1"/>
    </source>
</evidence>
<accession>A0ABW5PL92</accession>
<gene>
    <name evidence="6" type="ORF">ACFSUF_23155</name>
</gene>
<keyword evidence="1" id="KW-0805">Transcription regulation</keyword>
<organism evidence="6 7">
    <name type="scientific">Paenibacillus gansuensis</name>
    <dbReference type="NCBI Taxonomy" id="306542"/>
    <lineage>
        <taxon>Bacteria</taxon>
        <taxon>Bacillati</taxon>
        <taxon>Bacillota</taxon>
        <taxon>Bacilli</taxon>
        <taxon>Bacillales</taxon>
        <taxon>Paenibacillaceae</taxon>
        <taxon>Paenibacillus</taxon>
    </lineage>
</organism>
<keyword evidence="3" id="KW-0804">Transcription</keyword>
<dbReference type="EMBL" id="JBHUME010000019">
    <property type="protein sequence ID" value="MFD2615304.1"/>
    <property type="molecule type" value="Genomic_DNA"/>
</dbReference>
<dbReference type="InterPro" id="IPR009057">
    <property type="entry name" value="Homeodomain-like_sf"/>
</dbReference>
<dbReference type="PANTHER" id="PTHR43280:SF2">
    <property type="entry name" value="HTH-TYPE TRANSCRIPTIONAL REGULATOR EXSA"/>
    <property type="match status" value="1"/>
</dbReference>